<gene>
    <name evidence="3" type="ORF">Adt_25186</name>
</gene>
<feature type="domain" description="EB1 C-terminal" evidence="2">
    <location>
        <begin position="43"/>
        <end position="73"/>
    </location>
</feature>
<sequence>MEVLSTITILWRGERIVRVEKRHAALEQQVTELKLSVDSLEKRDFYFAKLRDIEILYAQAMISEYQQQVEPLQHIVSKAKGFSSLCCPLQWFTSCDLLIISSISRMKTRFRQGLGGSMDSRSQSCCLFRLQSV</sequence>
<accession>A0ABD1SGN5</accession>
<reference evidence="4" key="1">
    <citation type="submission" date="2024-07" db="EMBL/GenBank/DDBJ databases">
        <title>Two chromosome-level genome assemblies of Korean endemic species Abeliophyllum distichum and Forsythia ovata (Oleaceae).</title>
        <authorList>
            <person name="Jang H."/>
        </authorList>
    </citation>
    <scope>NUCLEOTIDE SEQUENCE [LARGE SCALE GENOMIC DNA]</scope>
</reference>
<dbReference type="InterPro" id="IPR036133">
    <property type="entry name" value="EB1_C_sf"/>
</dbReference>
<feature type="coiled-coil region" evidence="1">
    <location>
        <begin position="16"/>
        <end position="43"/>
    </location>
</feature>
<evidence type="ECO:0000313" key="3">
    <source>
        <dbReference type="EMBL" id="KAL2499636.1"/>
    </source>
</evidence>
<protein>
    <recommendedName>
        <fullName evidence="2">EB1 C-terminal domain-containing protein</fullName>
    </recommendedName>
</protein>
<dbReference type="EMBL" id="JBFOLK010000007">
    <property type="protein sequence ID" value="KAL2499636.1"/>
    <property type="molecule type" value="Genomic_DNA"/>
</dbReference>
<evidence type="ECO:0000259" key="2">
    <source>
        <dbReference type="Pfam" id="PF03271"/>
    </source>
</evidence>
<dbReference type="InterPro" id="IPR004953">
    <property type="entry name" value="EB1_C"/>
</dbReference>
<keyword evidence="1" id="KW-0175">Coiled coil</keyword>
<evidence type="ECO:0000256" key="1">
    <source>
        <dbReference type="SAM" id="Coils"/>
    </source>
</evidence>
<keyword evidence="4" id="KW-1185">Reference proteome</keyword>
<dbReference type="SUPFAM" id="SSF140612">
    <property type="entry name" value="EB1 dimerisation domain-like"/>
    <property type="match status" value="1"/>
</dbReference>
<proteinExistence type="predicted"/>
<dbReference type="AlphaFoldDB" id="A0ABD1SGN5"/>
<dbReference type="Proteomes" id="UP001604336">
    <property type="component" value="Unassembled WGS sequence"/>
</dbReference>
<comment type="caution">
    <text evidence="3">The sequence shown here is derived from an EMBL/GenBank/DDBJ whole genome shotgun (WGS) entry which is preliminary data.</text>
</comment>
<dbReference type="Gene3D" id="1.20.5.1430">
    <property type="match status" value="1"/>
</dbReference>
<organism evidence="3 4">
    <name type="scientific">Abeliophyllum distichum</name>
    <dbReference type="NCBI Taxonomy" id="126358"/>
    <lineage>
        <taxon>Eukaryota</taxon>
        <taxon>Viridiplantae</taxon>
        <taxon>Streptophyta</taxon>
        <taxon>Embryophyta</taxon>
        <taxon>Tracheophyta</taxon>
        <taxon>Spermatophyta</taxon>
        <taxon>Magnoliopsida</taxon>
        <taxon>eudicotyledons</taxon>
        <taxon>Gunneridae</taxon>
        <taxon>Pentapetalae</taxon>
        <taxon>asterids</taxon>
        <taxon>lamiids</taxon>
        <taxon>Lamiales</taxon>
        <taxon>Oleaceae</taxon>
        <taxon>Forsythieae</taxon>
        <taxon>Abeliophyllum</taxon>
    </lineage>
</organism>
<evidence type="ECO:0000313" key="4">
    <source>
        <dbReference type="Proteomes" id="UP001604336"/>
    </source>
</evidence>
<name>A0ABD1SGN5_9LAMI</name>
<dbReference type="Pfam" id="PF03271">
    <property type="entry name" value="EB1"/>
    <property type="match status" value="1"/>
</dbReference>